<feature type="signal peptide" evidence="2">
    <location>
        <begin position="1"/>
        <end position="29"/>
    </location>
</feature>
<gene>
    <name evidence="3" type="ORF">VVD49_16745</name>
</gene>
<dbReference type="Proteomes" id="UP001331561">
    <property type="component" value="Unassembled WGS sequence"/>
</dbReference>
<comment type="caution">
    <text evidence="3">The sequence shown here is derived from an EMBL/GenBank/DDBJ whole genome shotgun (WGS) entry which is preliminary data.</text>
</comment>
<proteinExistence type="predicted"/>
<protein>
    <recommendedName>
        <fullName evidence="5">Type IV pili methyl-accepting chemotaxis transducer N-term</fullName>
    </recommendedName>
</protein>
<keyword evidence="2" id="KW-0732">Signal</keyword>
<dbReference type="EMBL" id="JAYXHS010000003">
    <property type="protein sequence ID" value="MEC5387380.1"/>
    <property type="molecule type" value="Genomic_DNA"/>
</dbReference>
<feature type="region of interest" description="Disordered" evidence="1">
    <location>
        <begin position="143"/>
        <end position="163"/>
    </location>
</feature>
<accession>A0ABU6K7Z2</accession>
<name>A0ABU6K7Z2_9RHOO</name>
<keyword evidence="4" id="KW-1185">Reference proteome</keyword>
<organism evidence="3 4">
    <name type="scientific">Uliginosibacterium silvisoli</name>
    <dbReference type="NCBI Taxonomy" id="3114758"/>
    <lineage>
        <taxon>Bacteria</taxon>
        <taxon>Pseudomonadati</taxon>
        <taxon>Pseudomonadota</taxon>
        <taxon>Betaproteobacteria</taxon>
        <taxon>Rhodocyclales</taxon>
        <taxon>Zoogloeaceae</taxon>
        <taxon>Uliginosibacterium</taxon>
    </lineage>
</organism>
<evidence type="ECO:0000256" key="2">
    <source>
        <dbReference type="SAM" id="SignalP"/>
    </source>
</evidence>
<evidence type="ECO:0000313" key="3">
    <source>
        <dbReference type="EMBL" id="MEC5387380.1"/>
    </source>
</evidence>
<evidence type="ECO:0000313" key="4">
    <source>
        <dbReference type="Proteomes" id="UP001331561"/>
    </source>
</evidence>
<sequence>MMSIRSVGLNVCVAVGLSMSLAATNLAAAATAATPAKKTADNALQRLNVAEQQEMLAERLSRTWAMKGIASLRSRSSSQFDEDSRRYVKQLKSLQADADTPQLKENYAQLEQLWSKYLEAAEASAVQLQVRSGDSRGELGSELPPTAFVGSTQGNAPRQPEKLNMPDTVKAIADQSDKLVATAAKGSDLLRQRIGAEPSEGLRLAGQARTLSQRMAKLYFFKALGVSAPSLTADMKKTQEAYLASIKRVRELSEDRPKSSSALFLVDQQWVFFNEILQRNVEREERDQVYQTFARTSDSLLSGLDDLCKTFEQPAPAP</sequence>
<evidence type="ECO:0008006" key="5">
    <source>
        <dbReference type="Google" id="ProtNLM"/>
    </source>
</evidence>
<reference evidence="3 4" key="1">
    <citation type="submission" date="2024-01" db="EMBL/GenBank/DDBJ databases">
        <title>Uliginosibacterium soil sp. nov.</title>
        <authorList>
            <person name="Lv Y."/>
        </authorList>
    </citation>
    <scope>NUCLEOTIDE SEQUENCE [LARGE SCALE GENOMIC DNA]</scope>
    <source>
        <strain evidence="3 4">H3</strain>
    </source>
</reference>
<evidence type="ECO:0000256" key="1">
    <source>
        <dbReference type="SAM" id="MobiDB-lite"/>
    </source>
</evidence>
<dbReference type="RefSeq" id="WP_327600349.1">
    <property type="nucleotide sequence ID" value="NZ_JAYXHS010000003.1"/>
</dbReference>
<feature type="chain" id="PRO_5047180871" description="Type IV pili methyl-accepting chemotaxis transducer N-term" evidence="2">
    <location>
        <begin position="30"/>
        <end position="318"/>
    </location>
</feature>